<accession>A0ABY3CCP7</accession>
<dbReference type="Pfam" id="PF11390">
    <property type="entry name" value="FdsD"/>
    <property type="match status" value="1"/>
</dbReference>
<sequence length="70" mass="7929">MKIERLIKMANDIGNFFNSEPDKEIAAEGIKNHILRSWDPRMRKSIIAYCQEDGAELNDLVKAAISKLPA</sequence>
<name>A0ABY3CCP7_9GAMM</name>
<reference evidence="1 2" key="1">
    <citation type="journal article" date="2019" name="Antonie Van Leeuwenhoek">
        <title>Description of 'Ca. Methylobacter oryzae' KRF1, a novel species from the environmentally important Methylobacter clade 2.</title>
        <authorList>
            <person name="Khatri K."/>
            <person name="Mohite J.A."/>
            <person name="Pandit P.S."/>
            <person name="Bahulikar R."/>
            <person name="Rahalkar M.C."/>
        </authorList>
    </citation>
    <scope>NUCLEOTIDE SEQUENCE [LARGE SCALE GENOMIC DNA]</scope>
    <source>
        <strain evidence="1 2">KRF1</strain>
    </source>
</reference>
<keyword evidence="2" id="KW-1185">Reference proteome</keyword>
<organism evidence="1 2">
    <name type="scientific">Candidatus Methylobacter oryzae</name>
    <dbReference type="NCBI Taxonomy" id="2497749"/>
    <lineage>
        <taxon>Bacteria</taxon>
        <taxon>Pseudomonadati</taxon>
        <taxon>Pseudomonadota</taxon>
        <taxon>Gammaproteobacteria</taxon>
        <taxon>Methylococcales</taxon>
        <taxon>Methylococcaceae</taxon>
        <taxon>Methylobacter</taxon>
    </lineage>
</organism>
<comment type="caution">
    <text evidence="1">The sequence shown here is derived from an EMBL/GenBank/DDBJ whole genome shotgun (WGS) entry which is preliminary data.</text>
</comment>
<dbReference type="Proteomes" id="UP000733744">
    <property type="component" value="Unassembled WGS sequence"/>
</dbReference>
<evidence type="ECO:0000313" key="2">
    <source>
        <dbReference type="Proteomes" id="UP000733744"/>
    </source>
</evidence>
<dbReference type="RefSeq" id="WP_127030543.1">
    <property type="nucleotide sequence ID" value="NZ_RYFG02000069.1"/>
</dbReference>
<protein>
    <submittedName>
        <fullName evidence="1">Formate dehydrogenase subunit delta</fullName>
    </submittedName>
</protein>
<dbReference type="InterPro" id="IPR021074">
    <property type="entry name" value="Formate_DH_dsu"/>
</dbReference>
<evidence type="ECO:0000313" key="1">
    <source>
        <dbReference type="EMBL" id="TRW98058.1"/>
    </source>
</evidence>
<dbReference type="EMBL" id="RYFG02000069">
    <property type="protein sequence ID" value="TRW98058.1"/>
    <property type="molecule type" value="Genomic_DNA"/>
</dbReference>
<gene>
    <name evidence="1" type="ORF">EKO24_007330</name>
</gene>
<proteinExistence type="predicted"/>